<reference evidence="1 2" key="1">
    <citation type="submission" date="2016-07" db="EMBL/GenBank/DDBJ databases">
        <title>Pervasive Adenine N6-methylation of Active Genes in Fungi.</title>
        <authorList>
            <consortium name="DOE Joint Genome Institute"/>
            <person name="Mondo S.J."/>
            <person name="Dannebaum R.O."/>
            <person name="Kuo R.C."/>
            <person name="Labutti K."/>
            <person name="Haridas S."/>
            <person name="Kuo A."/>
            <person name="Salamov A."/>
            <person name="Ahrendt S.R."/>
            <person name="Lipzen A."/>
            <person name="Sullivan W."/>
            <person name="Andreopoulos W.B."/>
            <person name="Clum A."/>
            <person name="Lindquist E."/>
            <person name="Daum C."/>
            <person name="Ramamoorthy G.K."/>
            <person name="Gryganskyi A."/>
            <person name="Culley D."/>
            <person name="Magnuson J.K."/>
            <person name="James T.Y."/>
            <person name="O'Malley M.A."/>
            <person name="Stajich J.E."/>
            <person name="Spatafora J.W."/>
            <person name="Visel A."/>
            <person name="Grigoriev I.V."/>
        </authorList>
    </citation>
    <scope>NUCLEOTIDE SEQUENCE [LARGE SCALE GENOMIC DNA]</scope>
    <source>
        <strain evidence="1 2">CBS 129021</strain>
    </source>
</reference>
<dbReference type="EMBL" id="MCFJ01000032">
    <property type="protein sequence ID" value="ORY54696.1"/>
    <property type="molecule type" value="Genomic_DNA"/>
</dbReference>
<accession>A0A1Y2D6J1</accession>
<dbReference type="InParanoid" id="A0A1Y2D6J1"/>
<sequence length="101" mass="11370">MVSRIPALSYVYPRIDELREIPGDALATTKLPRNPLAPNDAAIKNISSIALDGIWDVNKPEVVTPIRLYHMIRRPLLTNNMAIGAQIRLEISGRPKMDQFH</sequence>
<dbReference type="Proteomes" id="UP000193689">
    <property type="component" value="Unassembled WGS sequence"/>
</dbReference>
<evidence type="ECO:0000313" key="2">
    <source>
        <dbReference type="Proteomes" id="UP000193689"/>
    </source>
</evidence>
<organism evidence="1 2">
    <name type="scientific">Pseudomassariella vexata</name>
    <dbReference type="NCBI Taxonomy" id="1141098"/>
    <lineage>
        <taxon>Eukaryota</taxon>
        <taxon>Fungi</taxon>
        <taxon>Dikarya</taxon>
        <taxon>Ascomycota</taxon>
        <taxon>Pezizomycotina</taxon>
        <taxon>Sordariomycetes</taxon>
        <taxon>Xylariomycetidae</taxon>
        <taxon>Amphisphaeriales</taxon>
        <taxon>Pseudomassariaceae</taxon>
        <taxon>Pseudomassariella</taxon>
    </lineage>
</organism>
<proteinExistence type="predicted"/>
<keyword evidence="2" id="KW-1185">Reference proteome</keyword>
<dbReference type="RefSeq" id="XP_040709278.1">
    <property type="nucleotide sequence ID" value="XM_040859008.1"/>
</dbReference>
<dbReference type="AlphaFoldDB" id="A0A1Y2D6J1"/>
<gene>
    <name evidence="1" type="ORF">BCR38DRAFT_415194</name>
</gene>
<comment type="caution">
    <text evidence="1">The sequence shown here is derived from an EMBL/GenBank/DDBJ whole genome shotgun (WGS) entry which is preliminary data.</text>
</comment>
<dbReference type="GeneID" id="63775220"/>
<protein>
    <submittedName>
        <fullName evidence="1">Uncharacterized protein</fullName>
    </submittedName>
</protein>
<evidence type="ECO:0000313" key="1">
    <source>
        <dbReference type="EMBL" id="ORY54696.1"/>
    </source>
</evidence>
<name>A0A1Y2D6J1_9PEZI</name>